<comment type="caution">
    <text evidence="1">The sequence shown here is derived from an EMBL/GenBank/DDBJ whole genome shotgun (WGS) entry which is preliminary data.</text>
</comment>
<evidence type="ECO:0000313" key="1">
    <source>
        <dbReference type="EMBL" id="THG52347.1"/>
    </source>
</evidence>
<sequence>MELKDIMKQRREILSLTQQDLAEMAQVGVATIKDIERGKGNPALNTVKKILEVLGIEIDYKVYLTFEKGPG</sequence>
<name>A0AC61S602_9BACT</name>
<dbReference type="EMBL" id="SSTG01000047">
    <property type="protein sequence ID" value="THG52347.1"/>
    <property type="molecule type" value="Genomic_DNA"/>
</dbReference>
<dbReference type="Proteomes" id="UP000305401">
    <property type="component" value="Unassembled WGS sequence"/>
</dbReference>
<evidence type="ECO:0000313" key="2">
    <source>
        <dbReference type="Proteomes" id="UP000305401"/>
    </source>
</evidence>
<keyword evidence="2" id="KW-1185">Reference proteome</keyword>
<organism evidence="1 2">
    <name type="scientific">Muribaculum caecicola</name>
    <dbReference type="NCBI Taxonomy" id="3038144"/>
    <lineage>
        <taxon>Bacteria</taxon>
        <taxon>Pseudomonadati</taxon>
        <taxon>Bacteroidota</taxon>
        <taxon>Bacteroidia</taxon>
        <taxon>Bacteroidales</taxon>
        <taxon>Muribaculaceae</taxon>
        <taxon>Muribaculum</taxon>
    </lineage>
</organism>
<gene>
    <name evidence="1" type="ORF">E5990_05340</name>
</gene>
<protein>
    <submittedName>
        <fullName evidence="1">Helix-turn-helix transcriptional regulator</fullName>
    </submittedName>
</protein>
<accession>A0AC61S602</accession>
<proteinExistence type="predicted"/>
<reference evidence="1" key="1">
    <citation type="submission" date="2019-04" db="EMBL/GenBank/DDBJ databases">
        <title>Microbes associate with the intestines of laboratory mice.</title>
        <authorList>
            <person name="Navarre W."/>
            <person name="Wong E."/>
            <person name="Huang K.C."/>
            <person name="Tropini C."/>
            <person name="Ng K."/>
            <person name="Yu B."/>
        </authorList>
    </citation>
    <scope>NUCLEOTIDE SEQUENCE</scope>
    <source>
        <strain evidence="1">NM86_A22</strain>
    </source>
</reference>